<protein>
    <submittedName>
        <fullName evidence="1">Uncharacterized protein</fullName>
    </submittedName>
</protein>
<evidence type="ECO:0000313" key="1">
    <source>
        <dbReference type="EMBL" id="MBX45265.1"/>
    </source>
</evidence>
<name>A0A2P2NS39_RHIMU</name>
<sequence>MLIKHSINTALAYSLMVNVCDEVLVTYIVLSCSTHYAEDAIYPHLDIKFLSGNAISSLTWLV</sequence>
<accession>A0A2P2NS39</accession>
<dbReference type="AlphaFoldDB" id="A0A2P2NS39"/>
<reference evidence="1" key="1">
    <citation type="submission" date="2018-02" db="EMBL/GenBank/DDBJ databases">
        <title>Rhizophora mucronata_Transcriptome.</title>
        <authorList>
            <person name="Meera S.P."/>
            <person name="Sreeshan A."/>
            <person name="Augustine A."/>
        </authorList>
    </citation>
    <scope>NUCLEOTIDE SEQUENCE</scope>
    <source>
        <tissue evidence="1">Leaf</tissue>
    </source>
</reference>
<organism evidence="1">
    <name type="scientific">Rhizophora mucronata</name>
    <name type="common">Asiatic mangrove</name>
    <dbReference type="NCBI Taxonomy" id="61149"/>
    <lineage>
        <taxon>Eukaryota</taxon>
        <taxon>Viridiplantae</taxon>
        <taxon>Streptophyta</taxon>
        <taxon>Embryophyta</taxon>
        <taxon>Tracheophyta</taxon>
        <taxon>Spermatophyta</taxon>
        <taxon>Magnoliopsida</taxon>
        <taxon>eudicotyledons</taxon>
        <taxon>Gunneridae</taxon>
        <taxon>Pentapetalae</taxon>
        <taxon>rosids</taxon>
        <taxon>fabids</taxon>
        <taxon>Malpighiales</taxon>
        <taxon>Rhizophoraceae</taxon>
        <taxon>Rhizophora</taxon>
    </lineage>
</organism>
<proteinExistence type="predicted"/>
<dbReference type="EMBL" id="GGEC01064781">
    <property type="protein sequence ID" value="MBX45265.1"/>
    <property type="molecule type" value="Transcribed_RNA"/>
</dbReference>